<proteinExistence type="predicted"/>
<dbReference type="Proteomes" id="UP000485569">
    <property type="component" value="Unassembled WGS sequence"/>
</dbReference>
<sequence>MTYLKGAIYVSNTAPFIKKNPWDYISSITSQIEGESTIPLSDADIKVFMGGSSDLICRGLSSDEGEFYLRVPSGINCFIEVYMNQKLILIKHLQVSEKREMKVGSLDIESTAEAILLKKKLLINQDQPLSPVLLEKLYPQIEYCWKNGISLHKLYDTQDNHDQIVISKHDPFQLITSFNIEIDEGNENLFWSWATREPCQARLFYRSFRSRHYRQVEFPEYKKRGFHNLSSPQEFEGYVYYLEVQTQKGFLALTPPRCFRIPIKPRLARHRFIGRQEGPVVTTRNVTHGKKTIQLSDLKIDLLLKGAIEKSFESEMNLEFVKKIKIPRFILREGFHELELNIYFPQDHSFLWGPIETPEELSIDSQTWEKIKKLWAKFQISAPSNSVVEIGYSKPFSEIISYRNRSHYRLFSNMDLSDTILILSYRSLDTLNLDCMQFFLGQLNLQGEGQFSDYHLQLKLEGRFFEEKSNDLIIQSSRDIYGQIDLDADMVITANSYHQLNSFNPY</sequence>
<evidence type="ECO:0000313" key="1">
    <source>
        <dbReference type="EMBL" id="OQA54051.1"/>
    </source>
</evidence>
<gene>
    <name evidence="1" type="ORF">BWY41_02279</name>
</gene>
<dbReference type="AlphaFoldDB" id="A0A1V5SIP3"/>
<name>A0A1V5SIP3_9BACT</name>
<accession>A0A1V5SIP3</accession>
<reference evidence="1" key="1">
    <citation type="submission" date="2017-02" db="EMBL/GenBank/DDBJ databases">
        <title>Delving into the versatile metabolic prowess of the omnipresent phylum Bacteroidetes.</title>
        <authorList>
            <person name="Nobu M.K."/>
            <person name="Mei R."/>
            <person name="Narihiro T."/>
            <person name="Kuroda K."/>
            <person name="Liu W.-T."/>
        </authorList>
    </citation>
    <scope>NUCLEOTIDE SEQUENCE</scope>
    <source>
        <strain evidence="1">ADurb.Bin276</strain>
    </source>
</reference>
<organism evidence="1">
    <name type="scientific">Candidatus Atribacter allofermentans</name>
    <dbReference type="NCBI Taxonomy" id="1852833"/>
    <lineage>
        <taxon>Bacteria</taxon>
        <taxon>Pseudomonadati</taxon>
        <taxon>Atribacterota</taxon>
        <taxon>Atribacteria</taxon>
        <taxon>Atribacterales</taxon>
        <taxon>Atribacteraceae</taxon>
        <taxon>Atribacter</taxon>
    </lineage>
</organism>
<protein>
    <submittedName>
        <fullName evidence="1">Uncharacterized protein</fullName>
    </submittedName>
</protein>
<comment type="caution">
    <text evidence="1">The sequence shown here is derived from an EMBL/GenBank/DDBJ whole genome shotgun (WGS) entry which is preliminary data.</text>
</comment>
<dbReference type="EMBL" id="MWBQ01000229">
    <property type="protein sequence ID" value="OQA54051.1"/>
    <property type="molecule type" value="Genomic_DNA"/>
</dbReference>